<dbReference type="STRING" id="157652.A0A371G2Q4"/>
<evidence type="ECO:0000313" key="3">
    <source>
        <dbReference type="Proteomes" id="UP000257109"/>
    </source>
</evidence>
<dbReference type="Pfam" id="PF07727">
    <property type="entry name" value="RVT_2"/>
    <property type="match status" value="1"/>
</dbReference>
<accession>A0A371G2Q4</accession>
<dbReference type="OrthoDB" id="1747567at2759"/>
<protein>
    <recommendedName>
        <fullName evidence="1">Reverse transcriptase Ty1/copia-type domain-containing protein</fullName>
    </recommendedName>
</protein>
<dbReference type="PANTHER" id="PTHR11439">
    <property type="entry name" value="GAG-POL-RELATED RETROTRANSPOSON"/>
    <property type="match status" value="1"/>
</dbReference>
<evidence type="ECO:0000259" key="1">
    <source>
        <dbReference type="Pfam" id="PF07727"/>
    </source>
</evidence>
<feature type="non-terminal residue" evidence="2">
    <location>
        <position position="1"/>
    </location>
</feature>
<proteinExistence type="predicted"/>
<comment type="caution">
    <text evidence="2">The sequence shown here is derived from an EMBL/GenBank/DDBJ whole genome shotgun (WGS) entry which is preliminary data.</text>
</comment>
<dbReference type="Proteomes" id="UP000257109">
    <property type="component" value="Unassembled WGS sequence"/>
</dbReference>
<reference evidence="2" key="1">
    <citation type="submission" date="2018-05" db="EMBL/GenBank/DDBJ databases">
        <title>Draft genome of Mucuna pruriens seed.</title>
        <authorList>
            <person name="Nnadi N.E."/>
            <person name="Vos R."/>
            <person name="Hasami M.H."/>
            <person name="Devisetty U.K."/>
            <person name="Aguiy J.C."/>
        </authorList>
    </citation>
    <scope>NUCLEOTIDE SEQUENCE [LARGE SCALE GENOMIC DNA]</scope>
    <source>
        <strain evidence="2">JCA_2017</strain>
    </source>
</reference>
<feature type="domain" description="Reverse transcriptase Ty1/copia-type" evidence="1">
    <location>
        <begin position="1"/>
        <end position="85"/>
    </location>
</feature>
<keyword evidence="3" id="KW-1185">Reference proteome</keyword>
<evidence type="ECO:0000313" key="2">
    <source>
        <dbReference type="EMBL" id="RDX84840.1"/>
    </source>
</evidence>
<name>A0A371G2Q4_MUCPR</name>
<organism evidence="2 3">
    <name type="scientific">Mucuna pruriens</name>
    <name type="common">Velvet bean</name>
    <name type="synonym">Dolichos pruriens</name>
    <dbReference type="NCBI Taxonomy" id="157652"/>
    <lineage>
        <taxon>Eukaryota</taxon>
        <taxon>Viridiplantae</taxon>
        <taxon>Streptophyta</taxon>
        <taxon>Embryophyta</taxon>
        <taxon>Tracheophyta</taxon>
        <taxon>Spermatophyta</taxon>
        <taxon>Magnoliopsida</taxon>
        <taxon>eudicotyledons</taxon>
        <taxon>Gunneridae</taxon>
        <taxon>Pentapetalae</taxon>
        <taxon>rosids</taxon>
        <taxon>fabids</taxon>
        <taxon>Fabales</taxon>
        <taxon>Fabaceae</taxon>
        <taxon>Papilionoideae</taxon>
        <taxon>50 kb inversion clade</taxon>
        <taxon>NPAAA clade</taxon>
        <taxon>indigoferoid/millettioid clade</taxon>
        <taxon>Phaseoleae</taxon>
        <taxon>Mucuna</taxon>
    </lineage>
</organism>
<feature type="non-terminal residue" evidence="2">
    <location>
        <position position="275"/>
    </location>
</feature>
<sequence>MDVKTTFLNDDIHETIYMMQFENFVSNDSKSMICKLKKSIYGLKQASCQWYHKFHQVITLYGFETNVVGDCVYHKFNRNKNIFLACCMEPRDSNEEFLDKKSWRNFFCIGDSDIERSFSRYPKCPNNNLERNKMQKIPYASTLGSLTYVQVCTCPDIVFVVRALSKYLSEPRMQHWKIVKHMMNYLKKTNGYVLTYWKFEGLEIIKYFNSNFVGCQDSKHPRLDTFICWLEELSLGICSLLLDIQPQDMTVKLCHLFARTSCILVDPLTKGLIPK</sequence>
<gene>
    <name evidence="2" type="ORF">CR513_34051</name>
</gene>
<dbReference type="AlphaFoldDB" id="A0A371G2Q4"/>
<dbReference type="InterPro" id="IPR013103">
    <property type="entry name" value="RVT_2"/>
</dbReference>
<dbReference type="EMBL" id="QJKJ01006938">
    <property type="protein sequence ID" value="RDX84840.1"/>
    <property type="molecule type" value="Genomic_DNA"/>
</dbReference>
<dbReference type="PANTHER" id="PTHR11439:SF467">
    <property type="entry name" value="INTEGRASE CATALYTIC DOMAIN-CONTAINING PROTEIN"/>
    <property type="match status" value="1"/>
</dbReference>